<evidence type="ECO:0000313" key="2">
    <source>
        <dbReference type="EMBL" id="OAV01965.1"/>
    </source>
</evidence>
<reference evidence="2 3" key="1">
    <citation type="journal article" date="2016" name="Genome Biol. Evol.">
        <title>Comparative Genomic Analyses of the Moraxella catarrhalis Serosensitive and Seroresistant Lineages Demonstrate Their Independent Evolution.</title>
        <authorList>
            <person name="Earl J.P."/>
            <person name="de Vries S.P."/>
            <person name="Ahmed A."/>
            <person name="Powell E."/>
            <person name="Schultz M.P."/>
            <person name="Hermans P.W."/>
            <person name="Hill D.J."/>
            <person name="Zhou Z."/>
            <person name="Constantinidou C.I."/>
            <person name="Hu F.Z."/>
            <person name="Bootsma H.J."/>
            <person name="Ehrlich G.D."/>
        </authorList>
    </citation>
    <scope>NUCLEOTIDE SEQUENCE [LARGE SCALE GENOMIC DNA]</scope>
    <source>
        <strain evidence="2 3">Z7574</strain>
    </source>
</reference>
<feature type="transmembrane region" description="Helical" evidence="1">
    <location>
        <begin position="20"/>
        <end position="40"/>
    </location>
</feature>
<accession>A0A7Z1A510</accession>
<evidence type="ECO:0000313" key="3">
    <source>
        <dbReference type="Proteomes" id="UP000078446"/>
    </source>
</evidence>
<dbReference type="Proteomes" id="UP000078446">
    <property type="component" value="Unassembled WGS sequence"/>
</dbReference>
<keyword evidence="1" id="KW-1133">Transmembrane helix</keyword>
<name>A0A7Z1A510_MORCA</name>
<dbReference type="GO" id="GO:0042884">
    <property type="term" value="P:microcin transport"/>
    <property type="evidence" value="ECO:0007669"/>
    <property type="project" value="TreeGrafter"/>
</dbReference>
<protein>
    <submittedName>
        <fullName evidence="2">Oligopeptide transport system permease protein OppC</fullName>
    </submittedName>
</protein>
<dbReference type="PANTHER" id="PTHR30325">
    <property type="entry name" value="MEMBRANE COMPONENT OF ABC TRANSPORTER"/>
    <property type="match status" value="1"/>
</dbReference>
<dbReference type="EMBL" id="LXHE01000002">
    <property type="protein sequence ID" value="OAV01965.1"/>
    <property type="molecule type" value="Genomic_DNA"/>
</dbReference>
<keyword evidence="1" id="KW-0472">Membrane</keyword>
<comment type="caution">
    <text evidence="2">The sequence shown here is derived from an EMBL/GenBank/DDBJ whole genome shotgun (WGS) entry which is preliminary data.</text>
</comment>
<gene>
    <name evidence="2" type="ORF">AO382_0331</name>
</gene>
<organism evidence="2 3">
    <name type="scientific">Moraxella catarrhalis</name>
    <name type="common">Branhamella catarrhalis</name>
    <dbReference type="NCBI Taxonomy" id="480"/>
    <lineage>
        <taxon>Bacteria</taxon>
        <taxon>Pseudomonadati</taxon>
        <taxon>Pseudomonadota</taxon>
        <taxon>Gammaproteobacteria</taxon>
        <taxon>Moraxellales</taxon>
        <taxon>Moraxellaceae</taxon>
        <taxon>Moraxella</taxon>
    </lineage>
</organism>
<dbReference type="PANTHER" id="PTHR30325:SF0">
    <property type="entry name" value="INNER MEMBRANE ABC TRANSPORTER PERMEASE PROTEIN YEJE"/>
    <property type="match status" value="1"/>
</dbReference>
<keyword evidence="1" id="KW-0812">Transmembrane</keyword>
<sequence>MGLVSLGELLAQGKNHLDAPHLVLSGFIALAVVLSLLIFIGEGLRNALDR</sequence>
<proteinExistence type="predicted"/>
<dbReference type="AlphaFoldDB" id="A0A7Z1A510"/>
<evidence type="ECO:0000256" key="1">
    <source>
        <dbReference type="SAM" id="Phobius"/>
    </source>
</evidence>